<proteinExistence type="predicted"/>
<accession>A0AAD5T802</accession>
<evidence type="ECO:0000313" key="1">
    <source>
        <dbReference type="EMBL" id="KAJ3135942.1"/>
    </source>
</evidence>
<dbReference type="EMBL" id="JADGJH010000152">
    <property type="protein sequence ID" value="KAJ3135942.1"/>
    <property type="molecule type" value="Genomic_DNA"/>
</dbReference>
<dbReference type="Proteomes" id="UP001211907">
    <property type="component" value="Unassembled WGS sequence"/>
</dbReference>
<sequence length="119" mass="13322">MALQETPLSTKFEFGQNIMIKNAGTDGYLSVDLSDKFPEHVTESDIFYVTTAIGALDANKKVIATARSTMKLLPADVYTEVGLRDLIPRYGQKIYIVVSDALFEKPVSFLLFFSLHDLR</sequence>
<reference evidence="1" key="1">
    <citation type="submission" date="2020-05" db="EMBL/GenBank/DDBJ databases">
        <title>Phylogenomic resolution of chytrid fungi.</title>
        <authorList>
            <person name="Stajich J.E."/>
            <person name="Amses K."/>
            <person name="Simmons R."/>
            <person name="Seto K."/>
            <person name="Myers J."/>
            <person name="Bonds A."/>
            <person name="Quandt C.A."/>
            <person name="Barry K."/>
            <person name="Liu P."/>
            <person name="Grigoriev I."/>
            <person name="Longcore J.E."/>
            <person name="James T.Y."/>
        </authorList>
    </citation>
    <scope>NUCLEOTIDE SEQUENCE</scope>
    <source>
        <strain evidence="1">JEL0513</strain>
    </source>
</reference>
<dbReference type="AlphaFoldDB" id="A0AAD5T802"/>
<comment type="caution">
    <text evidence="1">The sequence shown here is derived from an EMBL/GenBank/DDBJ whole genome shotgun (WGS) entry which is preliminary data.</text>
</comment>
<name>A0AAD5T802_9FUNG</name>
<protein>
    <submittedName>
        <fullName evidence="1">Uncharacterized protein</fullName>
    </submittedName>
</protein>
<keyword evidence="2" id="KW-1185">Reference proteome</keyword>
<organism evidence="1 2">
    <name type="scientific">Physocladia obscura</name>
    <dbReference type="NCBI Taxonomy" id="109957"/>
    <lineage>
        <taxon>Eukaryota</taxon>
        <taxon>Fungi</taxon>
        <taxon>Fungi incertae sedis</taxon>
        <taxon>Chytridiomycota</taxon>
        <taxon>Chytridiomycota incertae sedis</taxon>
        <taxon>Chytridiomycetes</taxon>
        <taxon>Chytridiales</taxon>
        <taxon>Chytriomycetaceae</taxon>
        <taxon>Physocladia</taxon>
    </lineage>
</organism>
<evidence type="ECO:0000313" key="2">
    <source>
        <dbReference type="Proteomes" id="UP001211907"/>
    </source>
</evidence>
<gene>
    <name evidence="1" type="ORF">HK100_002255</name>
</gene>